<evidence type="ECO:0000313" key="6">
    <source>
        <dbReference type="Proteomes" id="UP001330749"/>
    </source>
</evidence>
<dbReference type="CDD" id="cd07377">
    <property type="entry name" value="WHTH_GntR"/>
    <property type="match status" value="1"/>
</dbReference>
<dbReference type="InterPro" id="IPR000524">
    <property type="entry name" value="Tscrpt_reg_HTH_GntR"/>
</dbReference>
<reference evidence="5 6" key="1">
    <citation type="submission" date="2023-03" db="EMBL/GenBank/DDBJ databases">
        <title>Bacillus Genome Sequencing.</title>
        <authorList>
            <person name="Dunlap C."/>
        </authorList>
    </citation>
    <scope>NUCLEOTIDE SEQUENCE [LARGE SCALE GENOMIC DNA]</scope>
    <source>
        <strain evidence="5 6">B-14544</strain>
    </source>
</reference>
<dbReference type="SUPFAM" id="SSF46785">
    <property type="entry name" value="Winged helix' DNA-binding domain"/>
    <property type="match status" value="1"/>
</dbReference>
<dbReference type="InterPro" id="IPR050679">
    <property type="entry name" value="Bact_HTH_transcr_reg"/>
</dbReference>
<dbReference type="PANTHER" id="PTHR44846">
    <property type="entry name" value="MANNOSYL-D-GLYCERATE TRANSPORT/METABOLISM SYSTEM REPRESSOR MNGR-RELATED"/>
    <property type="match status" value="1"/>
</dbReference>
<keyword evidence="1" id="KW-0805">Transcription regulation</keyword>
<keyword evidence="3" id="KW-0804">Transcription</keyword>
<gene>
    <name evidence="5" type="ORF">P4447_15465</name>
</gene>
<evidence type="ECO:0000256" key="1">
    <source>
        <dbReference type="ARBA" id="ARBA00023015"/>
    </source>
</evidence>
<keyword evidence="2" id="KW-0238">DNA-binding</keyword>
<dbReference type="InterPro" id="IPR028978">
    <property type="entry name" value="Chorismate_lyase_/UTRA_dom_sf"/>
</dbReference>
<sequence>MELDINNPIPLHVQLKNILESQILEGYYKEKIPSERELMDMYSVSRSTIREAVSALVREGILEKRHGKGTFVSIKPVQEWLKMAGFTETIKNMGIKLLDQGVVVTPENINNVDGFAEECYYIKRLRLKDGVPIAIEKQYYPLELGKKLAEYDLHKTVLYDALENDLSIVFWEAEQIITCGLPTEKDANLLGVSESTCLLVNERMIWDPEGNMVEYYKGFFRSDMYSFVMKMSRNQQNSRLMEINEQT</sequence>
<evidence type="ECO:0000313" key="5">
    <source>
        <dbReference type="EMBL" id="MED3563823.1"/>
    </source>
</evidence>
<dbReference type="PANTHER" id="PTHR44846:SF1">
    <property type="entry name" value="MANNOSYL-D-GLYCERATE TRANSPORT_METABOLISM SYSTEM REPRESSOR MNGR-RELATED"/>
    <property type="match status" value="1"/>
</dbReference>
<name>A0ABU6NF10_9BACI</name>
<dbReference type="EMBL" id="JARMQG010000224">
    <property type="protein sequence ID" value="MED3563823.1"/>
    <property type="molecule type" value="Genomic_DNA"/>
</dbReference>
<proteinExistence type="predicted"/>
<dbReference type="Proteomes" id="UP001330749">
    <property type="component" value="Unassembled WGS sequence"/>
</dbReference>
<dbReference type="InterPro" id="IPR011663">
    <property type="entry name" value="UTRA"/>
</dbReference>
<dbReference type="SMART" id="SM00345">
    <property type="entry name" value="HTH_GNTR"/>
    <property type="match status" value="1"/>
</dbReference>
<dbReference type="RefSeq" id="WP_327968903.1">
    <property type="nucleotide sequence ID" value="NZ_JARMQG010000224.1"/>
</dbReference>
<accession>A0ABU6NF10</accession>
<dbReference type="SMART" id="SM00866">
    <property type="entry name" value="UTRA"/>
    <property type="match status" value="1"/>
</dbReference>
<dbReference type="Gene3D" id="1.10.10.10">
    <property type="entry name" value="Winged helix-like DNA-binding domain superfamily/Winged helix DNA-binding domain"/>
    <property type="match status" value="1"/>
</dbReference>
<dbReference type="SUPFAM" id="SSF64288">
    <property type="entry name" value="Chorismate lyase-like"/>
    <property type="match status" value="1"/>
</dbReference>
<dbReference type="Gene3D" id="3.40.1410.10">
    <property type="entry name" value="Chorismate lyase-like"/>
    <property type="match status" value="1"/>
</dbReference>
<organism evidence="5 6">
    <name type="scientific">Bacillus xiapuensis</name>
    <dbReference type="NCBI Taxonomy" id="2014075"/>
    <lineage>
        <taxon>Bacteria</taxon>
        <taxon>Bacillati</taxon>
        <taxon>Bacillota</taxon>
        <taxon>Bacilli</taxon>
        <taxon>Bacillales</taxon>
        <taxon>Bacillaceae</taxon>
        <taxon>Bacillus</taxon>
    </lineage>
</organism>
<comment type="caution">
    <text evidence="5">The sequence shown here is derived from an EMBL/GenBank/DDBJ whole genome shotgun (WGS) entry which is preliminary data.</text>
</comment>
<protein>
    <submittedName>
        <fullName evidence="5">GntR family transcriptional regulator</fullName>
    </submittedName>
</protein>
<evidence type="ECO:0000256" key="3">
    <source>
        <dbReference type="ARBA" id="ARBA00023163"/>
    </source>
</evidence>
<evidence type="ECO:0000256" key="2">
    <source>
        <dbReference type="ARBA" id="ARBA00023125"/>
    </source>
</evidence>
<dbReference type="Pfam" id="PF07702">
    <property type="entry name" value="UTRA"/>
    <property type="match status" value="1"/>
</dbReference>
<feature type="domain" description="HTH gntR-type" evidence="4">
    <location>
        <begin position="9"/>
        <end position="75"/>
    </location>
</feature>
<dbReference type="Pfam" id="PF00392">
    <property type="entry name" value="GntR"/>
    <property type="match status" value="1"/>
</dbReference>
<keyword evidence="6" id="KW-1185">Reference proteome</keyword>
<dbReference type="InterPro" id="IPR036388">
    <property type="entry name" value="WH-like_DNA-bd_sf"/>
</dbReference>
<dbReference type="PRINTS" id="PR00035">
    <property type="entry name" value="HTHGNTR"/>
</dbReference>
<dbReference type="PROSITE" id="PS50949">
    <property type="entry name" value="HTH_GNTR"/>
    <property type="match status" value="1"/>
</dbReference>
<evidence type="ECO:0000259" key="4">
    <source>
        <dbReference type="PROSITE" id="PS50949"/>
    </source>
</evidence>
<dbReference type="InterPro" id="IPR036390">
    <property type="entry name" value="WH_DNA-bd_sf"/>
</dbReference>